<evidence type="ECO:0000313" key="2">
    <source>
        <dbReference type="EMBL" id="ELK15596.1"/>
    </source>
</evidence>
<evidence type="ECO:0000256" key="1">
    <source>
        <dbReference type="SAM" id="Phobius"/>
    </source>
</evidence>
<accession>L5KX68</accession>
<feature type="transmembrane region" description="Helical" evidence="1">
    <location>
        <begin position="66"/>
        <end position="86"/>
    </location>
</feature>
<organism evidence="2 3">
    <name type="scientific">Pteropus alecto</name>
    <name type="common">Black flying fox</name>
    <dbReference type="NCBI Taxonomy" id="9402"/>
    <lineage>
        <taxon>Eukaryota</taxon>
        <taxon>Metazoa</taxon>
        <taxon>Chordata</taxon>
        <taxon>Craniata</taxon>
        <taxon>Vertebrata</taxon>
        <taxon>Euteleostomi</taxon>
        <taxon>Mammalia</taxon>
        <taxon>Eutheria</taxon>
        <taxon>Laurasiatheria</taxon>
        <taxon>Chiroptera</taxon>
        <taxon>Yinpterochiroptera</taxon>
        <taxon>Pteropodoidea</taxon>
        <taxon>Pteropodidae</taxon>
        <taxon>Pteropodinae</taxon>
        <taxon>Pteropus</taxon>
    </lineage>
</organism>
<dbReference type="EMBL" id="KB030536">
    <property type="protein sequence ID" value="ELK15596.1"/>
    <property type="molecule type" value="Genomic_DNA"/>
</dbReference>
<proteinExistence type="predicted"/>
<keyword evidence="1" id="KW-1133">Transmembrane helix</keyword>
<keyword evidence="1" id="KW-0812">Transmembrane</keyword>
<protein>
    <submittedName>
        <fullName evidence="2">Uncharacterized protein</fullName>
    </submittedName>
</protein>
<evidence type="ECO:0000313" key="3">
    <source>
        <dbReference type="Proteomes" id="UP000010552"/>
    </source>
</evidence>
<keyword evidence="1" id="KW-0472">Membrane</keyword>
<name>L5KX68_PTEAL</name>
<dbReference type="Proteomes" id="UP000010552">
    <property type="component" value="Unassembled WGS sequence"/>
</dbReference>
<dbReference type="InParanoid" id="L5KX68"/>
<sequence>MTSAGKAMQVMVTCQQLFQTGLGGLALRVRWSWAGSAPPVQVTVIPAALALHPCPSGKDLSRAGGVGVLVVPVAGFLQGAGTWILGPHGLLPFPKKSVLGSCLELAAFQLVILEMFPKIQARRLRVSWGEGCFLLETQGPGGLNIPQSCHVLDLPRPSSEH</sequence>
<gene>
    <name evidence="2" type="ORF">PAL_GLEAN10010860</name>
</gene>
<keyword evidence="3" id="KW-1185">Reference proteome</keyword>
<dbReference type="AlphaFoldDB" id="L5KX68"/>
<reference evidence="3" key="1">
    <citation type="journal article" date="2013" name="Science">
        <title>Comparative analysis of bat genomes provides insight into the evolution of flight and immunity.</title>
        <authorList>
            <person name="Zhang G."/>
            <person name="Cowled C."/>
            <person name="Shi Z."/>
            <person name="Huang Z."/>
            <person name="Bishop-Lilly K.A."/>
            <person name="Fang X."/>
            <person name="Wynne J.W."/>
            <person name="Xiong Z."/>
            <person name="Baker M.L."/>
            <person name="Zhao W."/>
            <person name="Tachedjian M."/>
            <person name="Zhu Y."/>
            <person name="Zhou P."/>
            <person name="Jiang X."/>
            <person name="Ng J."/>
            <person name="Yang L."/>
            <person name="Wu L."/>
            <person name="Xiao J."/>
            <person name="Feng Y."/>
            <person name="Chen Y."/>
            <person name="Sun X."/>
            <person name="Zhang Y."/>
            <person name="Marsh G.A."/>
            <person name="Crameri G."/>
            <person name="Broder C.C."/>
            <person name="Frey K.G."/>
            <person name="Wang L.F."/>
            <person name="Wang J."/>
        </authorList>
    </citation>
    <scope>NUCLEOTIDE SEQUENCE [LARGE SCALE GENOMIC DNA]</scope>
</reference>